<evidence type="ECO:0000313" key="1">
    <source>
        <dbReference type="EMBL" id="MBO9201280.1"/>
    </source>
</evidence>
<keyword evidence="2" id="KW-1185">Reference proteome</keyword>
<protein>
    <recommendedName>
        <fullName evidence="3">Lipoprotein</fullName>
    </recommendedName>
</protein>
<evidence type="ECO:0008006" key="3">
    <source>
        <dbReference type="Google" id="ProtNLM"/>
    </source>
</evidence>
<accession>A0ABS3YV38</accession>
<dbReference type="Proteomes" id="UP000677244">
    <property type="component" value="Unassembled WGS sequence"/>
</dbReference>
<organism evidence="1 2">
    <name type="scientific">Niastella soli</name>
    <dbReference type="NCBI Taxonomy" id="2821487"/>
    <lineage>
        <taxon>Bacteria</taxon>
        <taxon>Pseudomonadati</taxon>
        <taxon>Bacteroidota</taxon>
        <taxon>Chitinophagia</taxon>
        <taxon>Chitinophagales</taxon>
        <taxon>Chitinophagaceae</taxon>
        <taxon>Niastella</taxon>
    </lineage>
</organism>
<dbReference type="EMBL" id="JAGHKO010000002">
    <property type="protein sequence ID" value="MBO9201280.1"/>
    <property type="molecule type" value="Genomic_DNA"/>
</dbReference>
<name>A0ABS3YV38_9BACT</name>
<reference evidence="1 2" key="1">
    <citation type="submission" date="2021-03" db="EMBL/GenBank/DDBJ databases">
        <title>Assistant Professor.</title>
        <authorList>
            <person name="Huq M.A."/>
        </authorList>
    </citation>
    <scope>NUCLEOTIDE SEQUENCE [LARGE SCALE GENOMIC DNA]</scope>
    <source>
        <strain evidence="1 2">MAH-29</strain>
    </source>
</reference>
<proteinExistence type="predicted"/>
<evidence type="ECO:0000313" key="2">
    <source>
        <dbReference type="Proteomes" id="UP000677244"/>
    </source>
</evidence>
<sequence length="381" mass="43955">MKQLASILVLIILMAGCQEMNQQKAPAATNDQVSTVDSTPEMIASEAVPEKAVSDLAEGEITWSDSLLKMYMAFANTETFKQAHTNNFTLEWMYDNTVKTDSAVFDVYRIGHEISRDEGADTRFIVDQWIYLDTMRKQLYEYDAAANKLSKWWTSEGTRQLFYPVYELSAKTTAFVVNFYEVGKPRGIMDTLFDVFYPKRTQEKELPKKWKLYDTSGVYKLIRHEALEKEARCYFDTAFYVYGTNGYARSKIKNIAVGVDECITNVFAFCFDNTSLKSIGHPLFCSTKLLPIHYGKDYSKMEKSMDSYFVPSGDYIDSVKTKIMGNVGNFYFYYHDDFSGEPKNHKSKCKFPDRGIRLIDNKRVSQFWNSDFIDLFGIECD</sequence>
<gene>
    <name evidence="1" type="ORF">J7I42_13450</name>
</gene>
<comment type="caution">
    <text evidence="1">The sequence shown here is derived from an EMBL/GenBank/DDBJ whole genome shotgun (WGS) entry which is preliminary data.</text>
</comment>
<dbReference type="PROSITE" id="PS51257">
    <property type="entry name" value="PROKAR_LIPOPROTEIN"/>
    <property type="match status" value="1"/>
</dbReference>
<dbReference type="RefSeq" id="WP_209139339.1">
    <property type="nucleotide sequence ID" value="NZ_JAGHKO010000002.1"/>
</dbReference>